<reference evidence="1" key="1">
    <citation type="submission" date="2020-06" db="EMBL/GenBank/DDBJ databases">
        <authorList>
            <person name="Li T."/>
            <person name="Hu X."/>
            <person name="Zhang T."/>
            <person name="Song X."/>
            <person name="Zhang H."/>
            <person name="Dai N."/>
            <person name="Sheng W."/>
            <person name="Hou X."/>
            <person name="Wei L."/>
        </authorList>
    </citation>
    <scope>NUCLEOTIDE SEQUENCE</scope>
    <source>
        <strain evidence="1">KEN8</strain>
        <tissue evidence="1">Leaf</tissue>
    </source>
</reference>
<comment type="caution">
    <text evidence="1">The sequence shown here is derived from an EMBL/GenBank/DDBJ whole genome shotgun (WGS) entry which is preliminary data.</text>
</comment>
<dbReference type="EMBL" id="JACGWM010000001">
    <property type="protein sequence ID" value="KAL0395986.1"/>
    <property type="molecule type" value="Genomic_DNA"/>
</dbReference>
<dbReference type="InterPro" id="IPR036691">
    <property type="entry name" value="Endo/exonu/phosph_ase_sf"/>
</dbReference>
<reference evidence="1" key="2">
    <citation type="journal article" date="2024" name="Plant">
        <title>Genomic evolution and insights into agronomic trait innovations of Sesamum species.</title>
        <authorList>
            <person name="Miao H."/>
            <person name="Wang L."/>
            <person name="Qu L."/>
            <person name="Liu H."/>
            <person name="Sun Y."/>
            <person name="Le M."/>
            <person name="Wang Q."/>
            <person name="Wei S."/>
            <person name="Zheng Y."/>
            <person name="Lin W."/>
            <person name="Duan Y."/>
            <person name="Cao H."/>
            <person name="Xiong S."/>
            <person name="Wang X."/>
            <person name="Wei L."/>
            <person name="Li C."/>
            <person name="Ma Q."/>
            <person name="Ju M."/>
            <person name="Zhao R."/>
            <person name="Li G."/>
            <person name="Mu C."/>
            <person name="Tian Q."/>
            <person name="Mei H."/>
            <person name="Zhang T."/>
            <person name="Gao T."/>
            <person name="Zhang H."/>
        </authorList>
    </citation>
    <scope>NUCLEOTIDE SEQUENCE</scope>
    <source>
        <strain evidence="1">KEN8</strain>
    </source>
</reference>
<protein>
    <recommendedName>
        <fullName evidence="2">Endonuclease/exonuclease/phosphatase domain-containing protein</fullName>
    </recommendedName>
</protein>
<accession>A0AAW2SWP9</accession>
<evidence type="ECO:0000313" key="1">
    <source>
        <dbReference type="EMBL" id="KAL0395986.1"/>
    </source>
</evidence>
<sequence>MKDLKPKEEDSGRAYNLCLNCSIGSGEGTISTSDHSWRWERQIHTAVLVSVVYGAKDLGVRDLWRTLSHIVDSIDVEYWLVLGDFNAVADMSEVCGASGDIRLVIEDFQRFLIDTGLITLPMQGALFTWHNCNDTSRSLWKRLDKMLVKDRWLDRWPSAFNVSFTPRTSNHSPSILKGD</sequence>
<dbReference type="AlphaFoldDB" id="A0AAW2SWP9"/>
<gene>
    <name evidence="1" type="ORF">Scaly_0047000</name>
</gene>
<name>A0AAW2SWP9_9LAMI</name>
<organism evidence="1">
    <name type="scientific">Sesamum calycinum</name>
    <dbReference type="NCBI Taxonomy" id="2727403"/>
    <lineage>
        <taxon>Eukaryota</taxon>
        <taxon>Viridiplantae</taxon>
        <taxon>Streptophyta</taxon>
        <taxon>Embryophyta</taxon>
        <taxon>Tracheophyta</taxon>
        <taxon>Spermatophyta</taxon>
        <taxon>Magnoliopsida</taxon>
        <taxon>eudicotyledons</taxon>
        <taxon>Gunneridae</taxon>
        <taxon>Pentapetalae</taxon>
        <taxon>asterids</taxon>
        <taxon>lamiids</taxon>
        <taxon>Lamiales</taxon>
        <taxon>Pedaliaceae</taxon>
        <taxon>Sesamum</taxon>
    </lineage>
</organism>
<dbReference type="PANTHER" id="PTHR33710">
    <property type="entry name" value="BNAC02G09200D PROTEIN"/>
    <property type="match status" value="1"/>
</dbReference>
<dbReference type="SUPFAM" id="SSF56219">
    <property type="entry name" value="DNase I-like"/>
    <property type="match status" value="1"/>
</dbReference>
<dbReference type="Gene3D" id="3.60.10.10">
    <property type="entry name" value="Endonuclease/exonuclease/phosphatase"/>
    <property type="match status" value="1"/>
</dbReference>
<proteinExistence type="predicted"/>
<dbReference type="PANTHER" id="PTHR33710:SF64">
    <property type="entry name" value="ENDONUCLEASE_EXONUCLEASE_PHOSPHATASE DOMAIN-CONTAINING PROTEIN"/>
    <property type="match status" value="1"/>
</dbReference>
<evidence type="ECO:0008006" key="2">
    <source>
        <dbReference type="Google" id="ProtNLM"/>
    </source>
</evidence>